<keyword evidence="1" id="KW-0418">Kinase</keyword>
<feature type="domain" description="Histidine kinase/HSP90-like ATPase" evidence="3">
    <location>
        <begin position="217"/>
        <end position="327"/>
    </location>
</feature>
<evidence type="ECO:0000259" key="3">
    <source>
        <dbReference type="Pfam" id="PF13581"/>
    </source>
</evidence>
<dbReference type="PANTHER" id="PTHR35526">
    <property type="entry name" value="ANTI-SIGMA-F FACTOR RSBW-RELATED"/>
    <property type="match status" value="1"/>
</dbReference>
<dbReference type="InterPro" id="IPR025847">
    <property type="entry name" value="MEDS_domain"/>
</dbReference>
<gene>
    <name evidence="5" type="ORF">ACFQKB_22785</name>
</gene>
<protein>
    <submittedName>
        <fullName evidence="5">Anti-sigma factor RsbA family regulatory protein</fullName>
    </submittedName>
</protein>
<proteinExistence type="predicted"/>
<dbReference type="EMBL" id="JBHSXS010000014">
    <property type="protein sequence ID" value="MFC6882600.1"/>
    <property type="molecule type" value="Genomic_DNA"/>
</dbReference>
<evidence type="ECO:0000313" key="5">
    <source>
        <dbReference type="EMBL" id="MFC6882600.1"/>
    </source>
</evidence>
<evidence type="ECO:0000256" key="2">
    <source>
        <dbReference type="SAM" id="MobiDB-lite"/>
    </source>
</evidence>
<keyword evidence="1" id="KW-0723">Serine/threonine-protein kinase</keyword>
<dbReference type="PANTHER" id="PTHR35526:SF3">
    <property type="entry name" value="ANTI-SIGMA-F FACTOR RSBW"/>
    <property type="match status" value="1"/>
</dbReference>
<dbReference type="Pfam" id="PF13581">
    <property type="entry name" value="HATPase_c_2"/>
    <property type="match status" value="1"/>
</dbReference>
<name>A0ABW2CNV8_9ACTN</name>
<sequence>MTASDHTRTGRTGGASTEPFWHPALFYRGESQYLAGTVPFVREGVRAGEPVAVAVPASRLELLRTALDRELGADLEQVRLLDMARAGRNPGRIIPGVLRAFADRHPRRRVRIIGEPIWPGRSGSEYPACAQHEALINNAFTGRMVSILCPYDADGLPEQVLADAARTHPVLIDTDAGGGTGEGGRPSDRYAPDAVVDTYNLPLPEPDRASVVTFDRDTLGRPRSLAVQHATTAGLPQDRVLDLELAVTELITNSIVHGGGTGTLRLWNDEGFIVCDVRDRGHITDPLAGRRPVDPATPGGRGLLLINHLADLVRVHTTPDGTTIRIYFVL</sequence>
<dbReference type="Pfam" id="PF14417">
    <property type="entry name" value="MEDS"/>
    <property type="match status" value="1"/>
</dbReference>
<dbReference type="Gene3D" id="3.30.565.10">
    <property type="entry name" value="Histidine kinase-like ATPase, C-terminal domain"/>
    <property type="match status" value="1"/>
</dbReference>
<reference evidence="6" key="1">
    <citation type="journal article" date="2019" name="Int. J. Syst. Evol. Microbiol.">
        <title>The Global Catalogue of Microorganisms (GCM) 10K type strain sequencing project: providing services to taxonomists for standard genome sequencing and annotation.</title>
        <authorList>
            <consortium name="The Broad Institute Genomics Platform"/>
            <consortium name="The Broad Institute Genome Sequencing Center for Infectious Disease"/>
            <person name="Wu L."/>
            <person name="Ma J."/>
        </authorList>
    </citation>
    <scope>NUCLEOTIDE SEQUENCE [LARGE SCALE GENOMIC DNA]</scope>
    <source>
        <strain evidence="6">JCM 3369</strain>
    </source>
</reference>
<comment type="caution">
    <text evidence="5">The sequence shown here is derived from an EMBL/GenBank/DDBJ whole genome shotgun (WGS) entry which is preliminary data.</text>
</comment>
<keyword evidence="6" id="KW-1185">Reference proteome</keyword>
<dbReference type="InterPro" id="IPR036890">
    <property type="entry name" value="HATPase_C_sf"/>
</dbReference>
<dbReference type="CDD" id="cd16936">
    <property type="entry name" value="HATPase_RsbW-like"/>
    <property type="match status" value="1"/>
</dbReference>
<dbReference type="InterPro" id="IPR047718">
    <property type="entry name" value="RsbA-like_anti_sig"/>
</dbReference>
<evidence type="ECO:0000259" key="4">
    <source>
        <dbReference type="Pfam" id="PF14417"/>
    </source>
</evidence>
<evidence type="ECO:0000313" key="6">
    <source>
        <dbReference type="Proteomes" id="UP001596380"/>
    </source>
</evidence>
<feature type="domain" description="MEDS" evidence="4">
    <location>
        <begin position="22"/>
        <end position="169"/>
    </location>
</feature>
<dbReference type="InterPro" id="IPR003594">
    <property type="entry name" value="HATPase_dom"/>
</dbReference>
<dbReference type="SUPFAM" id="SSF55874">
    <property type="entry name" value="ATPase domain of HSP90 chaperone/DNA topoisomerase II/histidine kinase"/>
    <property type="match status" value="1"/>
</dbReference>
<organism evidence="5 6">
    <name type="scientific">Actinomadura yumaensis</name>
    <dbReference type="NCBI Taxonomy" id="111807"/>
    <lineage>
        <taxon>Bacteria</taxon>
        <taxon>Bacillati</taxon>
        <taxon>Actinomycetota</taxon>
        <taxon>Actinomycetes</taxon>
        <taxon>Streptosporangiales</taxon>
        <taxon>Thermomonosporaceae</taxon>
        <taxon>Actinomadura</taxon>
    </lineage>
</organism>
<dbReference type="InterPro" id="IPR050267">
    <property type="entry name" value="Anti-sigma-factor_SerPK"/>
</dbReference>
<accession>A0ABW2CNV8</accession>
<dbReference type="RefSeq" id="WP_160822401.1">
    <property type="nucleotide sequence ID" value="NZ_JBHSXE010000001.1"/>
</dbReference>
<evidence type="ECO:0000256" key="1">
    <source>
        <dbReference type="ARBA" id="ARBA00022527"/>
    </source>
</evidence>
<dbReference type="NCBIfam" id="NF041045">
    <property type="entry name" value="RsbA_anti_sig"/>
    <property type="match status" value="1"/>
</dbReference>
<feature type="region of interest" description="Disordered" evidence="2">
    <location>
        <begin position="172"/>
        <end position="192"/>
    </location>
</feature>
<dbReference type="Proteomes" id="UP001596380">
    <property type="component" value="Unassembled WGS sequence"/>
</dbReference>
<keyword evidence="1" id="KW-0808">Transferase</keyword>